<keyword evidence="2" id="KW-0808">Transferase</keyword>
<evidence type="ECO:0000256" key="1">
    <source>
        <dbReference type="SAM" id="MobiDB-lite"/>
    </source>
</evidence>
<proteinExistence type="predicted"/>
<feature type="region of interest" description="Disordered" evidence="1">
    <location>
        <begin position="344"/>
        <end position="378"/>
    </location>
</feature>
<dbReference type="GO" id="GO:0003964">
    <property type="term" value="F:RNA-directed DNA polymerase activity"/>
    <property type="evidence" value="ECO:0007669"/>
    <property type="project" value="UniProtKB-KW"/>
</dbReference>
<gene>
    <name evidence="2" type="ORF">Tci_629240</name>
</gene>
<dbReference type="PANTHER" id="PTHR33240:SF15">
    <property type="entry name" value="GAG-PRO-LIKE PROTEIN"/>
    <property type="match status" value="1"/>
</dbReference>
<accession>A0A699JW79</accession>
<protein>
    <submittedName>
        <fullName evidence="2">Reverse transcriptase domain-containing protein</fullName>
    </submittedName>
</protein>
<feature type="compositionally biased region" description="Basic and acidic residues" evidence="1">
    <location>
        <begin position="350"/>
        <end position="360"/>
    </location>
</feature>
<feature type="region of interest" description="Disordered" evidence="1">
    <location>
        <begin position="46"/>
        <end position="81"/>
    </location>
</feature>
<dbReference type="EMBL" id="BKCJ010447866">
    <property type="protein sequence ID" value="GFA57268.1"/>
    <property type="molecule type" value="Genomic_DNA"/>
</dbReference>
<evidence type="ECO:0000313" key="2">
    <source>
        <dbReference type="EMBL" id="GFA57268.1"/>
    </source>
</evidence>
<sequence>MRISIFMHGITNPELIKRLHDNIPKSVDETMMVTTTFLGGEVAASNQARKKTLPPWKQQDVGRKQNFDRRGDFRNQQRSERRHDKFTLLTKSPKEILALDKGKFKAPPPMTTLVEKRNNNNICEFHGEVGHNTDECMHLKRQIEKLIKNRKLSHVIKELKQGSRRDQLKTKNRETSRKDKSMAILMVQPWQRVGRQKITQSFSPDPEISFMPLEEEDGTKSLMIIEAEIEGHFIHRIYVDGGSASEILYEHCFNRLRPKVKNQMVSATAPLIGFSREVIRLMGQILLPVKIRDAKHSTSTWMSFVVVRSPSSYNEIRGRPGVRKNQEIRNEDLRTELEYFSEDCVEEREMEPRPEPRREASLTLRLRSPGSVDNEKEL</sequence>
<reference evidence="2" key="1">
    <citation type="journal article" date="2019" name="Sci. Rep.">
        <title>Draft genome of Tanacetum cinerariifolium, the natural source of mosquito coil.</title>
        <authorList>
            <person name="Yamashiro T."/>
            <person name="Shiraishi A."/>
            <person name="Satake H."/>
            <person name="Nakayama K."/>
        </authorList>
    </citation>
    <scope>NUCLEOTIDE SEQUENCE</scope>
</reference>
<name>A0A699JW79_TANCI</name>
<keyword evidence="2" id="KW-0695">RNA-directed DNA polymerase</keyword>
<organism evidence="2">
    <name type="scientific">Tanacetum cinerariifolium</name>
    <name type="common">Dalmatian daisy</name>
    <name type="synonym">Chrysanthemum cinerariifolium</name>
    <dbReference type="NCBI Taxonomy" id="118510"/>
    <lineage>
        <taxon>Eukaryota</taxon>
        <taxon>Viridiplantae</taxon>
        <taxon>Streptophyta</taxon>
        <taxon>Embryophyta</taxon>
        <taxon>Tracheophyta</taxon>
        <taxon>Spermatophyta</taxon>
        <taxon>Magnoliopsida</taxon>
        <taxon>eudicotyledons</taxon>
        <taxon>Gunneridae</taxon>
        <taxon>Pentapetalae</taxon>
        <taxon>asterids</taxon>
        <taxon>campanulids</taxon>
        <taxon>Asterales</taxon>
        <taxon>Asteraceae</taxon>
        <taxon>Asteroideae</taxon>
        <taxon>Anthemideae</taxon>
        <taxon>Anthemidinae</taxon>
        <taxon>Tanacetum</taxon>
    </lineage>
</organism>
<keyword evidence="2" id="KW-0548">Nucleotidyltransferase</keyword>
<dbReference type="AlphaFoldDB" id="A0A699JW79"/>
<feature type="compositionally biased region" description="Basic and acidic residues" evidence="1">
    <location>
        <begin position="60"/>
        <end position="81"/>
    </location>
</feature>
<comment type="caution">
    <text evidence="2">The sequence shown here is derived from an EMBL/GenBank/DDBJ whole genome shotgun (WGS) entry which is preliminary data.</text>
</comment>
<dbReference type="PANTHER" id="PTHR33240">
    <property type="entry name" value="OS08G0508500 PROTEIN"/>
    <property type="match status" value="1"/>
</dbReference>